<dbReference type="GO" id="GO:1990481">
    <property type="term" value="P:mRNA pseudouridine synthesis"/>
    <property type="evidence" value="ECO:0007669"/>
    <property type="project" value="TreeGrafter"/>
</dbReference>
<dbReference type="EC" id="5.4.99.25" evidence="5"/>
<dbReference type="EMBL" id="JAHJDP010000032">
    <property type="protein sequence ID" value="MBU2690619.1"/>
    <property type="molecule type" value="Genomic_DNA"/>
</dbReference>
<dbReference type="AlphaFoldDB" id="A0A948RYL3"/>
<dbReference type="GO" id="GO:0031119">
    <property type="term" value="P:tRNA pseudouridine synthesis"/>
    <property type="evidence" value="ECO:0007669"/>
    <property type="project" value="UniProtKB-UniRule"/>
</dbReference>
<reference evidence="8" key="1">
    <citation type="submission" date="2021-05" db="EMBL/GenBank/DDBJ databases">
        <title>Energy efficiency and biological interactions define the core microbiome of deep oligotrophic groundwater.</title>
        <authorList>
            <person name="Mehrshad M."/>
            <person name="Lopez-Fernandez M."/>
            <person name="Bell E."/>
            <person name="Bernier-Latmani R."/>
            <person name="Bertilsson S."/>
            <person name="Dopson M."/>
        </authorList>
    </citation>
    <scope>NUCLEOTIDE SEQUENCE</scope>
    <source>
        <strain evidence="8">Modern_marine.mb.64</strain>
    </source>
</reference>
<evidence type="ECO:0000313" key="9">
    <source>
        <dbReference type="Proteomes" id="UP000777784"/>
    </source>
</evidence>
<evidence type="ECO:0000256" key="5">
    <source>
        <dbReference type="HAMAP-Rule" id="MF_01080"/>
    </source>
</evidence>
<evidence type="ECO:0000256" key="2">
    <source>
        <dbReference type="ARBA" id="ARBA00005642"/>
    </source>
</evidence>
<dbReference type="Gene3D" id="3.30.2350.10">
    <property type="entry name" value="Pseudouridine synthase"/>
    <property type="match status" value="1"/>
</dbReference>
<evidence type="ECO:0000256" key="1">
    <source>
        <dbReference type="ARBA" id="ARBA00000385"/>
    </source>
</evidence>
<proteinExistence type="inferred from homology"/>
<sequence>MNSIRSSGYRMVRRTTRRRQERADGEVGYVLPVMKHSGCTSHDVVAQLRQLLGIRKIGHSGTLDPFATGLLVCCVGRATKLSNYLMDLDKTYEGDLKLGVRTHTGDRTGDVIAEAVVPHVTIEQCREAAGRFEGEQLQIPPMMSALKYKGRRLYELAREGMEVERTPRKVKVHEFHILEILDHLIRFRVRCGRGTYVRTLVEDFGRALGTEATVEELARTAIGGFTLEGACDQAEIRAGDLDAVGKMRVEMAEALGHLRHLTLTGLWIRRVRQGTPPPLSVFELNGDPPKPGEVLRLLGTEGSLVALGRIEPTLGPADRPWHESGRMVIERVL</sequence>
<dbReference type="NCBIfam" id="TIGR00431">
    <property type="entry name" value="TruB"/>
    <property type="match status" value="1"/>
</dbReference>
<evidence type="ECO:0000256" key="6">
    <source>
        <dbReference type="SAM" id="MobiDB-lite"/>
    </source>
</evidence>
<dbReference type="GO" id="GO:0160148">
    <property type="term" value="F:tRNA pseudouridine(55) synthase activity"/>
    <property type="evidence" value="ECO:0007669"/>
    <property type="project" value="UniProtKB-EC"/>
</dbReference>
<comment type="catalytic activity">
    <reaction evidence="1 5">
        <text>uridine(55) in tRNA = pseudouridine(55) in tRNA</text>
        <dbReference type="Rhea" id="RHEA:42532"/>
        <dbReference type="Rhea" id="RHEA-COMP:10101"/>
        <dbReference type="Rhea" id="RHEA-COMP:10102"/>
        <dbReference type="ChEBI" id="CHEBI:65314"/>
        <dbReference type="ChEBI" id="CHEBI:65315"/>
        <dbReference type="EC" id="5.4.99.25"/>
    </reaction>
</comment>
<feature type="domain" description="Pseudouridine synthase II N-terminal" evidence="7">
    <location>
        <begin position="49"/>
        <end position="197"/>
    </location>
</feature>
<dbReference type="HAMAP" id="MF_01080">
    <property type="entry name" value="TruB_bact"/>
    <property type="match status" value="1"/>
</dbReference>
<evidence type="ECO:0000256" key="3">
    <source>
        <dbReference type="ARBA" id="ARBA00022694"/>
    </source>
</evidence>
<dbReference type="Pfam" id="PF01509">
    <property type="entry name" value="TruB_N"/>
    <property type="match status" value="1"/>
</dbReference>
<feature type="active site" description="Nucleophile" evidence="5">
    <location>
        <position position="64"/>
    </location>
</feature>
<keyword evidence="4 5" id="KW-0413">Isomerase</keyword>
<comment type="similarity">
    <text evidence="2 5">Belongs to the pseudouridine synthase TruB family. Type 1 subfamily.</text>
</comment>
<organism evidence="8 9">
    <name type="scientific">Eiseniibacteriota bacterium</name>
    <dbReference type="NCBI Taxonomy" id="2212470"/>
    <lineage>
        <taxon>Bacteria</taxon>
        <taxon>Candidatus Eiseniibacteriota</taxon>
    </lineage>
</organism>
<accession>A0A948RYL3</accession>
<gene>
    <name evidence="5 8" type="primary">truB</name>
    <name evidence="8" type="ORF">KJ970_06785</name>
</gene>
<dbReference type="CDD" id="cd02573">
    <property type="entry name" value="PseudoU_synth_EcTruB"/>
    <property type="match status" value="1"/>
</dbReference>
<evidence type="ECO:0000256" key="4">
    <source>
        <dbReference type="ARBA" id="ARBA00023235"/>
    </source>
</evidence>
<dbReference type="SUPFAM" id="SSF55120">
    <property type="entry name" value="Pseudouridine synthase"/>
    <property type="match status" value="1"/>
</dbReference>
<dbReference type="Proteomes" id="UP000777784">
    <property type="component" value="Unassembled WGS sequence"/>
</dbReference>
<dbReference type="InterPro" id="IPR002501">
    <property type="entry name" value="PsdUridine_synth_N"/>
</dbReference>
<evidence type="ECO:0000313" key="8">
    <source>
        <dbReference type="EMBL" id="MBU2690619.1"/>
    </source>
</evidence>
<dbReference type="PANTHER" id="PTHR13767">
    <property type="entry name" value="TRNA-PSEUDOURIDINE SYNTHASE"/>
    <property type="match status" value="1"/>
</dbReference>
<dbReference type="InterPro" id="IPR014780">
    <property type="entry name" value="tRNA_psdUridine_synth_TruB"/>
</dbReference>
<comment type="caution">
    <text evidence="8">The sequence shown here is derived from an EMBL/GenBank/DDBJ whole genome shotgun (WGS) entry which is preliminary data.</text>
</comment>
<dbReference type="InterPro" id="IPR020103">
    <property type="entry name" value="PsdUridine_synth_cat_dom_sf"/>
</dbReference>
<name>A0A948RYL3_UNCEI</name>
<keyword evidence="3 5" id="KW-0819">tRNA processing</keyword>
<dbReference type="PANTHER" id="PTHR13767:SF2">
    <property type="entry name" value="PSEUDOURIDYLATE SYNTHASE TRUB1"/>
    <property type="match status" value="1"/>
</dbReference>
<feature type="compositionally biased region" description="Basic residues" evidence="6">
    <location>
        <begin position="11"/>
        <end position="20"/>
    </location>
</feature>
<evidence type="ECO:0000259" key="7">
    <source>
        <dbReference type="Pfam" id="PF01509"/>
    </source>
</evidence>
<comment type="function">
    <text evidence="5">Responsible for synthesis of pseudouridine from uracil-55 in the psi GC loop of transfer RNAs.</text>
</comment>
<feature type="region of interest" description="Disordered" evidence="6">
    <location>
        <begin position="1"/>
        <end position="21"/>
    </location>
</feature>
<dbReference type="GO" id="GO:0003723">
    <property type="term" value="F:RNA binding"/>
    <property type="evidence" value="ECO:0007669"/>
    <property type="project" value="InterPro"/>
</dbReference>
<protein>
    <recommendedName>
        <fullName evidence="5">tRNA pseudouridine synthase B</fullName>
        <ecNumber evidence="5">5.4.99.25</ecNumber>
    </recommendedName>
    <alternativeName>
        <fullName evidence="5">tRNA pseudouridine(55) synthase</fullName>
        <shortName evidence="5">Psi55 synthase</shortName>
    </alternativeName>
    <alternativeName>
        <fullName evidence="5">tRNA pseudouridylate synthase</fullName>
    </alternativeName>
    <alternativeName>
        <fullName evidence="5">tRNA-uridine isomerase</fullName>
    </alternativeName>
</protein>